<evidence type="ECO:0000313" key="1">
    <source>
        <dbReference type="EMBL" id="SVE33117.1"/>
    </source>
</evidence>
<evidence type="ECO:0008006" key="2">
    <source>
        <dbReference type="Google" id="ProtNLM"/>
    </source>
</evidence>
<name>A0A383CL62_9ZZZZ</name>
<feature type="non-terminal residue" evidence="1">
    <location>
        <position position="1"/>
    </location>
</feature>
<dbReference type="InterPro" id="IPR036691">
    <property type="entry name" value="Endo/exonu/phosph_ase_sf"/>
</dbReference>
<dbReference type="AlphaFoldDB" id="A0A383CL62"/>
<protein>
    <recommendedName>
        <fullName evidence="2">Endonuclease/exonuclease/phosphatase domain-containing protein</fullName>
    </recommendedName>
</protein>
<accession>A0A383CL62</accession>
<dbReference type="Gene3D" id="3.60.10.10">
    <property type="entry name" value="Endonuclease/exonuclease/phosphatase"/>
    <property type="match status" value="1"/>
</dbReference>
<dbReference type="EMBL" id="UINC01209897">
    <property type="protein sequence ID" value="SVE33117.1"/>
    <property type="molecule type" value="Genomic_DNA"/>
</dbReference>
<sequence>GRTVCAYDRFVTTSGLTARVESGSGRVFYFDQALNLTPKLTKRISDHYPVELRLNLAE</sequence>
<gene>
    <name evidence="1" type="ORF">METZ01_LOCUS485971</name>
</gene>
<organism evidence="1">
    <name type="scientific">marine metagenome</name>
    <dbReference type="NCBI Taxonomy" id="408172"/>
    <lineage>
        <taxon>unclassified sequences</taxon>
        <taxon>metagenomes</taxon>
        <taxon>ecological metagenomes</taxon>
    </lineage>
</organism>
<reference evidence="1" key="1">
    <citation type="submission" date="2018-05" db="EMBL/GenBank/DDBJ databases">
        <authorList>
            <person name="Lanie J.A."/>
            <person name="Ng W.-L."/>
            <person name="Kazmierczak K.M."/>
            <person name="Andrzejewski T.M."/>
            <person name="Davidsen T.M."/>
            <person name="Wayne K.J."/>
            <person name="Tettelin H."/>
            <person name="Glass J.I."/>
            <person name="Rusch D."/>
            <person name="Podicherti R."/>
            <person name="Tsui H.-C.T."/>
            <person name="Winkler M.E."/>
        </authorList>
    </citation>
    <scope>NUCLEOTIDE SEQUENCE</scope>
</reference>
<proteinExistence type="predicted"/>